<dbReference type="AlphaFoldDB" id="A0AAI8YB87"/>
<reference evidence="2" key="1">
    <citation type="submission" date="2023-10" db="EMBL/GenBank/DDBJ databases">
        <authorList>
            <person name="Hackl T."/>
        </authorList>
    </citation>
    <scope>NUCLEOTIDE SEQUENCE</scope>
</reference>
<feature type="compositionally biased region" description="Basic and acidic residues" evidence="1">
    <location>
        <begin position="48"/>
        <end position="74"/>
    </location>
</feature>
<evidence type="ECO:0000313" key="2">
    <source>
        <dbReference type="EMBL" id="CAJ2500894.1"/>
    </source>
</evidence>
<protein>
    <submittedName>
        <fullName evidence="2">Uu.00g037470.m01.CDS01</fullName>
    </submittedName>
</protein>
<keyword evidence="3" id="KW-1185">Reference proteome</keyword>
<dbReference type="Proteomes" id="UP001295740">
    <property type="component" value="Unassembled WGS sequence"/>
</dbReference>
<sequence>MQLKDIIAYRRQEARSSRIQARELPNLVTDEGALEGYGLKQGSNERSSTTRDKTHQSIGKFVDEFNKDKKHHEGITPQYPKEITIPGTVYPDADGDKGIQKAQTDWLDDVDYDDDALEKVGAMPIAMFSWRGAQRAAEAGGIIRFLTLKDRDDLVDGSYWATFKAYELTKEGTNVEEILRYNDDEMDKQPKPIWKKGDKPLGSAVNWSDWKSKKDDAEDEVGKDQFEKDEDRLKDEAKSH</sequence>
<feature type="region of interest" description="Disordered" evidence="1">
    <location>
        <begin position="187"/>
        <end position="240"/>
    </location>
</feature>
<feature type="compositionally biased region" description="Basic and acidic residues" evidence="1">
    <location>
        <begin position="210"/>
        <end position="240"/>
    </location>
</feature>
<feature type="region of interest" description="Disordered" evidence="1">
    <location>
        <begin position="30"/>
        <end position="97"/>
    </location>
</feature>
<evidence type="ECO:0000313" key="3">
    <source>
        <dbReference type="Proteomes" id="UP001295740"/>
    </source>
</evidence>
<organism evidence="2 3">
    <name type="scientific">Anthostomella pinea</name>
    <dbReference type="NCBI Taxonomy" id="933095"/>
    <lineage>
        <taxon>Eukaryota</taxon>
        <taxon>Fungi</taxon>
        <taxon>Dikarya</taxon>
        <taxon>Ascomycota</taxon>
        <taxon>Pezizomycotina</taxon>
        <taxon>Sordariomycetes</taxon>
        <taxon>Xylariomycetidae</taxon>
        <taxon>Xylariales</taxon>
        <taxon>Xylariaceae</taxon>
        <taxon>Anthostomella</taxon>
    </lineage>
</organism>
<name>A0AAI8YB87_9PEZI</name>
<evidence type="ECO:0000256" key="1">
    <source>
        <dbReference type="SAM" id="MobiDB-lite"/>
    </source>
</evidence>
<accession>A0AAI8YB87</accession>
<comment type="caution">
    <text evidence="2">The sequence shown here is derived from an EMBL/GenBank/DDBJ whole genome shotgun (WGS) entry which is preliminary data.</text>
</comment>
<dbReference type="EMBL" id="CAUWAG010000003">
    <property type="protein sequence ID" value="CAJ2500894.1"/>
    <property type="molecule type" value="Genomic_DNA"/>
</dbReference>
<gene>
    <name evidence="2" type="ORF">KHLLAP_LOCUS1362</name>
</gene>
<proteinExistence type="predicted"/>
<feature type="compositionally biased region" description="Basic and acidic residues" evidence="1">
    <location>
        <begin position="187"/>
        <end position="199"/>
    </location>
</feature>